<keyword evidence="2" id="KW-0812">Transmembrane</keyword>
<organism evidence="3 4">
    <name type="scientific">Ralstonia solanacearum</name>
    <name type="common">Pseudomonas solanacearum</name>
    <dbReference type="NCBI Taxonomy" id="305"/>
    <lineage>
        <taxon>Bacteria</taxon>
        <taxon>Pseudomonadati</taxon>
        <taxon>Pseudomonadota</taxon>
        <taxon>Betaproteobacteria</taxon>
        <taxon>Burkholderiales</taxon>
        <taxon>Burkholderiaceae</taxon>
        <taxon>Ralstonia</taxon>
        <taxon>Ralstonia solanacearum species complex</taxon>
    </lineage>
</organism>
<feature type="region of interest" description="Disordered" evidence="1">
    <location>
        <begin position="251"/>
        <end position="304"/>
    </location>
</feature>
<dbReference type="Proteomes" id="UP001144050">
    <property type="component" value="Unassembled WGS sequence"/>
</dbReference>
<dbReference type="EMBL" id="JAIVFG010000087">
    <property type="protein sequence ID" value="MDB0573963.1"/>
    <property type="molecule type" value="Genomic_DNA"/>
</dbReference>
<feature type="compositionally biased region" description="Polar residues" evidence="1">
    <location>
        <begin position="265"/>
        <end position="275"/>
    </location>
</feature>
<feature type="transmembrane region" description="Helical" evidence="2">
    <location>
        <begin position="87"/>
        <end position="107"/>
    </location>
</feature>
<evidence type="ECO:0008006" key="5">
    <source>
        <dbReference type="Google" id="ProtNLM"/>
    </source>
</evidence>
<proteinExistence type="predicted"/>
<comment type="caution">
    <text evidence="3">The sequence shown here is derived from an EMBL/GenBank/DDBJ whole genome shotgun (WGS) entry which is preliminary data.</text>
</comment>
<feature type="transmembrane region" description="Helical" evidence="2">
    <location>
        <begin position="119"/>
        <end position="142"/>
    </location>
</feature>
<feature type="compositionally biased region" description="Gly residues" evidence="1">
    <location>
        <begin position="293"/>
        <end position="304"/>
    </location>
</feature>
<evidence type="ECO:0000313" key="4">
    <source>
        <dbReference type="Proteomes" id="UP001144050"/>
    </source>
</evidence>
<keyword evidence="2" id="KW-1133">Transmembrane helix</keyword>
<sequence length="304" mass="34134">MATEYDDEADGSPGKEVLLPVWNKPEPYFEFMDKLKPILSPGKNPWRVASDDKRISTHKLARTRKCLVAIHPHAIAISSPYGRDRSLVWFAVVLLATFSAMFAYSLITELMSDVVDIVGVSICIFAIAIFFFCGMWAFNFAARMPSDWPIMFNKVDRTVSFIRPTRPKFFKFWQFTNSGVVTYPWDTVKVRSYKVIVSNAGKSFHESYYLVLFWGGAERVREEGCDGLCPHWVLWLLRGRAVVSSVGAYSPVHGRRRPSYPVRRTATQAHQQSQADGVPARGDSSCGRPGFECRGGGALGRSGT</sequence>
<accession>A0AAW5ZVJ8</accession>
<gene>
    <name evidence="3" type="ORF">LBW59_24820</name>
</gene>
<protein>
    <recommendedName>
        <fullName evidence="5">Transmembrane protein</fullName>
    </recommendedName>
</protein>
<name>A0AAW5ZVJ8_RALSL</name>
<dbReference type="AlphaFoldDB" id="A0AAW5ZVJ8"/>
<keyword evidence="2" id="KW-0472">Membrane</keyword>
<dbReference type="RefSeq" id="WP_271657426.1">
    <property type="nucleotide sequence ID" value="NZ_JAIVFG010000087.1"/>
</dbReference>
<evidence type="ECO:0000313" key="3">
    <source>
        <dbReference type="EMBL" id="MDB0573963.1"/>
    </source>
</evidence>
<evidence type="ECO:0000256" key="2">
    <source>
        <dbReference type="SAM" id="Phobius"/>
    </source>
</evidence>
<evidence type="ECO:0000256" key="1">
    <source>
        <dbReference type="SAM" id="MobiDB-lite"/>
    </source>
</evidence>
<reference evidence="3" key="1">
    <citation type="submission" date="2021-09" db="EMBL/GenBank/DDBJ databases">
        <title>Genomic analysis of Ralstonia spp.</title>
        <authorList>
            <person name="Aburjaile F."/>
            <person name="Ariute J.C."/>
            <person name="Pais A.K.L."/>
            <person name="Albuquerque G.M.R."/>
            <person name="Silva A.M.F."/>
            <person name="Brenig B."/>
            <person name="Azevedo V."/>
            <person name="Matiuzzi M."/>
            <person name="Ramos R."/>
            <person name="Goes-Neto A."/>
            <person name="Soares S."/>
            <person name="Iseppon A.M.B."/>
            <person name="Souza E."/>
            <person name="Gama M."/>
        </authorList>
    </citation>
    <scope>NUCLEOTIDE SEQUENCE</scope>
    <source>
        <strain evidence="3">CCRMRs91</strain>
    </source>
</reference>